<dbReference type="RefSeq" id="WP_093327900.1">
    <property type="nucleotide sequence ID" value="NZ_AP027363.1"/>
</dbReference>
<proteinExistence type="predicted"/>
<evidence type="ECO:0000256" key="1">
    <source>
        <dbReference type="SAM" id="SignalP"/>
    </source>
</evidence>
<reference evidence="2 3" key="1">
    <citation type="submission" date="2016-10" db="EMBL/GenBank/DDBJ databases">
        <authorList>
            <person name="de Groot N.N."/>
        </authorList>
    </citation>
    <scope>NUCLEOTIDE SEQUENCE [LARGE SCALE GENOMIC DNA]</scope>
    <source>
        <strain evidence="2 3">DSM 19706</strain>
    </source>
</reference>
<dbReference type="AlphaFoldDB" id="A0A1I0ATN7"/>
<dbReference type="Proteomes" id="UP000199308">
    <property type="component" value="Unassembled WGS sequence"/>
</dbReference>
<dbReference type="EMBL" id="FOHK01000003">
    <property type="protein sequence ID" value="SES97765.1"/>
    <property type="molecule type" value="Genomic_DNA"/>
</dbReference>
<organism evidence="2 3">
    <name type="scientific">Thalassotalea agarivorans</name>
    <name type="common">Thalassomonas agarivorans</name>
    <dbReference type="NCBI Taxonomy" id="349064"/>
    <lineage>
        <taxon>Bacteria</taxon>
        <taxon>Pseudomonadati</taxon>
        <taxon>Pseudomonadota</taxon>
        <taxon>Gammaproteobacteria</taxon>
        <taxon>Alteromonadales</taxon>
        <taxon>Colwelliaceae</taxon>
        <taxon>Thalassotalea</taxon>
    </lineage>
</organism>
<dbReference type="STRING" id="349064.SAMN05660429_00814"/>
<protein>
    <recommendedName>
        <fullName evidence="4">DUF2946 domain-containing protein</fullName>
    </recommendedName>
</protein>
<feature type="signal peptide" evidence="1">
    <location>
        <begin position="1"/>
        <end position="35"/>
    </location>
</feature>
<evidence type="ECO:0000313" key="2">
    <source>
        <dbReference type="EMBL" id="SES97765.1"/>
    </source>
</evidence>
<keyword evidence="3" id="KW-1185">Reference proteome</keyword>
<dbReference type="OrthoDB" id="6227655at2"/>
<gene>
    <name evidence="2" type="ORF">SAMN05660429_00814</name>
</gene>
<feature type="chain" id="PRO_5011721133" description="DUF2946 domain-containing protein" evidence="1">
    <location>
        <begin position="36"/>
        <end position="100"/>
    </location>
</feature>
<keyword evidence="1" id="KW-0732">Signal</keyword>
<sequence>MKKRGLYCSIKKQQALSLFLLVATLLLFISHSSHAEPFEQSQVPHHCYVCKQILDDKHVNLNVAPVAALIQYDNFVTLSQSVDVGVDYLYAPVRAPPHSL</sequence>
<accession>A0A1I0ATN7</accession>
<evidence type="ECO:0000313" key="3">
    <source>
        <dbReference type="Proteomes" id="UP000199308"/>
    </source>
</evidence>
<evidence type="ECO:0008006" key="4">
    <source>
        <dbReference type="Google" id="ProtNLM"/>
    </source>
</evidence>
<name>A0A1I0ATN7_THASX</name>